<protein>
    <submittedName>
        <fullName evidence="11">C-type cytochrome</fullName>
    </submittedName>
</protein>
<proteinExistence type="predicted"/>
<evidence type="ECO:0000259" key="10">
    <source>
        <dbReference type="PROSITE" id="PS51007"/>
    </source>
</evidence>
<dbReference type="EMBL" id="JBDKXB010000005">
    <property type="protein sequence ID" value="MEY6431953.1"/>
    <property type="molecule type" value="Genomic_DNA"/>
</dbReference>
<accession>A0ABV4BFA1</accession>
<comment type="caution">
    <text evidence="11">The sequence shown here is derived from an EMBL/GenBank/DDBJ whole genome shotgun (WGS) entry which is preliminary data.</text>
</comment>
<dbReference type="PIRSF" id="PIRSF000005">
    <property type="entry name" value="Cytochrome_c4"/>
    <property type="match status" value="1"/>
</dbReference>
<organism evidence="11 12">
    <name type="scientific">Thioalkalicoccus limnaeus</name>
    <dbReference type="NCBI Taxonomy" id="120681"/>
    <lineage>
        <taxon>Bacteria</taxon>
        <taxon>Pseudomonadati</taxon>
        <taxon>Pseudomonadota</taxon>
        <taxon>Gammaproteobacteria</taxon>
        <taxon>Chromatiales</taxon>
        <taxon>Chromatiaceae</taxon>
        <taxon>Thioalkalicoccus</taxon>
    </lineage>
</organism>
<evidence type="ECO:0000256" key="7">
    <source>
        <dbReference type="ARBA" id="ARBA00023004"/>
    </source>
</evidence>
<dbReference type="PANTHER" id="PTHR33751">
    <property type="entry name" value="CBB3-TYPE CYTOCHROME C OXIDASE SUBUNIT FIXP"/>
    <property type="match status" value="1"/>
</dbReference>
<evidence type="ECO:0000313" key="12">
    <source>
        <dbReference type="Proteomes" id="UP001564408"/>
    </source>
</evidence>
<name>A0ABV4BFA1_9GAMM</name>
<evidence type="ECO:0000256" key="3">
    <source>
        <dbReference type="ARBA" id="ARBA00022617"/>
    </source>
</evidence>
<evidence type="ECO:0000256" key="2">
    <source>
        <dbReference type="ARBA" id="ARBA00022448"/>
    </source>
</evidence>
<sequence length="203" mass="21854">MKKRLMMAALAVALSGAPLQAADLEAGEALANGVCMACHGQEGNSIVPLWPKLAGQHPEYIYKQLMDFKTGARENVQMSPQAAPLSEEDMRNVAAYFSLQTISEGPPVDRENLEQGRRLFQAGNPETGVPACAACHGPKGLGLNLAKFPRLAGQHQTFVENSLKQYRSGERANDPNAMMRGAAASMTDEEIAAVADYIQSMSY</sequence>
<keyword evidence="3 8" id="KW-0349">Heme</keyword>
<keyword evidence="9" id="KW-0732">Signal</keyword>
<evidence type="ECO:0000256" key="4">
    <source>
        <dbReference type="ARBA" id="ARBA00022723"/>
    </source>
</evidence>
<keyword evidence="5" id="KW-0574">Periplasm</keyword>
<keyword evidence="2" id="KW-0813">Transport</keyword>
<keyword evidence="7 8" id="KW-0408">Iron</keyword>
<keyword evidence="6" id="KW-0249">Electron transport</keyword>
<feature type="domain" description="Cytochrome c" evidence="10">
    <location>
        <begin position="111"/>
        <end position="202"/>
    </location>
</feature>
<dbReference type="InterPro" id="IPR009056">
    <property type="entry name" value="Cyt_c-like_dom"/>
</dbReference>
<evidence type="ECO:0000313" key="11">
    <source>
        <dbReference type="EMBL" id="MEY6431953.1"/>
    </source>
</evidence>
<dbReference type="SUPFAM" id="SSF46626">
    <property type="entry name" value="Cytochrome c"/>
    <property type="match status" value="2"/>
</dbReference>
<evidence type="ECO:0000256" key="5">
    <source>
        <dbReference type="ARBA" id="ARBA00022764"/>
    </source>
</evidence>
<keyword evidence="12" id="KW-1185">Reference proteome</keyword>
<reference evidence="11 12" key="1">
    <citation type="submission" date="2024-05" db="EMBL/GenBank/DDBJ databases">
        <title>Genome Sequence and Characterization of the New Strain Purple Sulfur Bacterium of Genus Thioalkalicoccus.</title>
        <authorList>
            <person name="Bryantseva I.A."/>
            <person name="Kyndt J.A."/>
            <person name="Imhoff J.F."/>
        </authorList>
    </citation>
    <scope>NUCLEOTIDE SEQUENCE [LARGE SCALE GENOMIC DNA]</scope>
    <source>
        <strain evidence="11 12">Um2</strain>
    </source>
</reference>
<evidence type="ECO:0000256" key="9">
    <source>
        <dbReference type="SAM" id="SignalP"/>
    </source>
</evidence>
<comment type="subcellular location">
    <subcellularLocation>
        <location evidence="1">Periplasm</location>
    </subcellularLocation>
</comment>
<dbReference type="InterPro" id="IPR024167">
    <property type="entry name" value="Cytochrome_c4-like"/>
</dbReference>
<keyword evidence="4 8" id="KW-0479">Metal-binding</keyword>
<dbReference type="Pfam" id="PF13442">
    <property type="entry name" value="Cytochrome_CBB3"/>
    <property type="match status" value="1"/>
</dbReference>
<dbReference type="PROSITE" id="PS51007">
    <property type="entry name" value="CYTC"/>
    <property type="match status" value="2"/>
</dbReference>
<dbReference type="Proteomes" id="UP001564408">
    <property type="component" value="Unassembled WGS sequence"/>
</dbReference>
<evidence type="ECO:0000256" key="8">
    <source>
        <dbReference type="PROSITE-ProRule" id="PRU00433"/>
    </source>
</evidence>
<dbReference type="RefSeq" id="WP_369666334.1">
    <property type="nucleotide sequence ID" value="NZ_JBDKXB010000005.1"/>
</dbReference>
<gene>
    <name evidence="11" type="ORF">ABC977_05960</name>
</gene>
<dbReference type="InterPro" id="IPR050597">
    <property type="entry name" value="Cytochrome_c_Oxidase_Subunit"/>
</dbReference>
<dbReference type="Gene3D" id="1.10.760.10">
    <property type="entry name" value="Cytochrome c-like domain"/>
    <property type="match status" value="2"/>
</dbReference>
<dbReference type="PANTHER" id="PTHR33751:SF9">
    <property type="entry name" value="CYTOCHROME C4"/>
    <property type="match status" value="1"/>
</dbReference>
<feature type="chain" id="PRO_5047183588" evidence="9">
    <location>
        <begin position="22"/>
        <end position="203"/>
    </location>
</feature>
<dbReference type="Pfam" id="PF00034">
    <property type="entry name" value="Cytochrom_C"/>
    <property type="match status" value="1"/>
</dbReference>
<dbReference type="InterPro" id="IPR036909">
    <property type="entry name" value="Cyt_c-like_dom_sf"/>
</dbReference>
<feature type="signal peptide" evidence="9">
    <location>
        <begin position="1"/>
        <end position="21"/>
    </location>
</feature>
<feature type="domain" description="Cytochrome c" evidence="10">
    <location>
        <begin position="22"/>
        <end position="101"/>
    </location>
</feature>
<evidence type="ECO:0000256" key="1">
    <source>
        <dbReference type="ARBA" id="ARBA00004418"/>
    </source>
</evidence>
<evidence type="ECO:0000256" key="6">
    <source>
        <dbReference type="ARBA" id="ARBA00022982"/>
    </source>
</evidence>